<evidence type="ECO:0000256" key="2">
    <source>
        <dbReference type="ARBA" id="ARBA00023125"/>
    </source>
</evidence>
<proteinExistence type="predicted"/>
<dbReference type="EMBL" id="BOOO01000019">
    <property type="protein sequence ID" value="GII30516.1"/>
    <property type="molecule type" value="Genomic_DNA"/>
</dbReference>
<evidence type="ECO:0000256" key="3">
    <source>
        <dbReference type="ARBA" id="ARBA00023163"/>
    </source>
</evidence>
<dbReference type="PANTHER" id="PTHR33204:SF39">
    <property type="entry name" value="TRANSCRIPTIONAL REGULATORY PROTEIN"/>
    <property type="match status" value="1"/>
</dbReference>
<dbReference type="PANTHER" id="PTHR33204">
    <property type="entry name" value="TRANSCRIPTIONAL REGULATOR, MARR FAMILY"/>
    <property type="match status" value="1"/>
</dbReference>
<keyword evidence="6" id="KW-1185">Reference proteome</keyword>
<keyword evidence="2" id="KW-0238">DNA-binding</keyword>
<dbReference type="AlphaFoldDB" id="A0A8J3X7N5"/>
<feature type="domain" description="HTH hxlR-type" evidence="4">
    <location>
        <begin position="17"/>
        <end position="117"/>
    </location>
</feature>
<dbReference type="GO" id="GO:0003677">
    <property type="term" value="F:DNA binding"/>
    <property type="evidence" value="ECO:0007669"/>
    <property type="project" value="UniProtKB-KW"/>
</dbReference>
<evidence type="ECO:0000313" key="6">
    <source>
        <dbReference type="Proteomes" id="UP000650628"/>
    </source>
</evidence>
<keyword evidence="3" id="KW-0804">Transcription</keyword>
<dbReference type="InterPro" id="IPR036388">
    <property type="entry name" value="WH-like_DNA-bd_sf"/>
</dbReference>
<protein>
    <submittedName>
        <fullName evidence="5">HxlR family transcriptional regulator</fullName>
    </submittedName>
</protein>
<sequence length="128" mass="14559">MTKQMSDSMEPAEVKRTEALSAEIFTNIANKWALLIINTLGEGTMRFTELCAAVEGVSHKMLAQTLRILERDGVVNRLVHPTVPPRVDYSLTDAGLMLRTTVNAMCVWTRQHVHHIDQARQRFDERQV</sequence>
<dbReference type="PROSITE" id="PS51118">
    <property type="entry name" value="HTH_HXLR"/>
    <property type="match status" value="1"/>
</dbReference>
<dbReference type="RefSeq" id="WP_239114027.1">
    <property type="nucleotide sequence ID" value="NZ_BOOO01000019.1"/>
</dbReference>
<keyword evidence="1" id="KW-0805">Transcription regulation</keyword>
<dbReference type="InterPro" id="IPR002577">
    <property type="entry name" value="HTH_HxlR"/>
</dbReference>
<evidence type="ECO:0000259" key="4">
    <source>
        <dbReference type="PROSITE" id="PS51118"/>
    </source>
</evidence>
<dbReference type="Proteomes" id="UP000650628">
    <property type="component" value="Unassembled WGS sequence"/>
</dbReference>
<name>A0A8J3X7N5_9ACTN</name>
<dbReference type="Pfam" id="PF01638">
    <property type="entry name" value="HxlR"/>
    <property type="match status" value="1"/>
</dbReference>
<dbReference type="Gene3D" id="1.10.10.10">
    <property type="entry name" value="Winged helix-like DNA-binding domain superfamily/Winged helix DNA-binding domain"/>
    <property type="match status" value="1"/>
</dbReference>
<evidence type="ECO:0000313" key="5">
    <source>
        <dbReference type="EMBL" id="GII30516.1"/>
    </source>
</evidence>
<organism evidence="5 6">
    <name type="scientific">Planotetraspora mira</name>
    <dbReference type="NCBI Taxonomy" id="58121"/>
    <lineage>
        <taxon>Bacteria</taxon>
        <taxon>Bacillati</taxon>
        <taxon>Actinomycetota</taxon>
        <taxon>Actinomycetes</taxon>
        <taxon>Streptosporangiales</taxon>
        <taxon>Streptosporangiaceae</taxon>
        <taxon>Planotetraspora</taxon>
    </lineage>
</organism>
<dbReference type="SUPFAM" id="SSF46785">
    <property type="entry name" value="Winged helix' DNA-binding domain"/>
    <property type="match status" value="1"/>
</dbReference>
<gene>
    <name evidence="5" type="ORF">Pmi06nite_39580</name>
</gene>
<evidence type="ECO:0000256" key="1">
    <source>
        <dbReference type="ARBA" id="ARBA00023015"/>
    </source>
</evidence>
<dbReference type="InterPro" id="IPR036390">
    <property type="entry name" value="WH_DNA-bd_sf"/>
</dbReference>
<accession>A0A8J3X7N5</accession>
<comment type="caution">
    <text evidence="5">The sequence shown here is derived from an EMBL/GenBank/DDBJ whole genome shotgun (WGS) entry which is preliminary data.</text>
</comment>
<reference evidence="5 6" key="1">
    <citation type="submission" date="2021-01" db="EMBL/GenBank/DDBJ databases">
        <title>Whole genome shotgun sequence of Planotetraspora mira NBRC 15435.</title>
        <authorList>
            <person name="Komaki H."/>
            <person name="Tamura T."/>
        </authorList>
    </citation>
    <scope>NUCLEOTIDE SEQUENCE [LARGE SCALE GENOMIC DNA]</scope>
    <source>
        <strain evidence="5 6">NBRC 15435</strain>
    </source>
</reference>